<dbReference type="Pfam" id="PF05063">
    <property type="entry name" value="MT-A70"/>
    <property type="match status" value="1"/>
</dbReference>
<dbReference type="EMBL" id="JBAMMX010000006">
    <property type="protein sequence ID" value="KAK6938782.1"/>
    <property type="molecule type" value="Genomic_DNA"/>
</dbReference>
<organism evidence="1 2">
    <name type="scientific">Dillenia turbinata</name>
    <dbReference type="NCBI Taxonomy" id="194707"/>
    <lineage>
        <taxon>Eukaryota</taxon>
        <taxon>Viridiplantae</taxon>
        <taxon>Streptophyta</taxon>
        <taxon>Embryophyta</taxon>
        <taxon>Tracheophyta</taxon>
        <taxon>Spermatophyta</taxon>
        <taxon>Magnoliopsida</taxon>
        <taxon>eudicotyledons</taxon>
        <taxon>Gunneridae</taxon>
        <taxon>Pentapetalae</taxon>
        <taxon>Dilleniales</taxon>
        <taxon>Dilleniaceae</taxon>
        <taxon>Dillenia</taxon>
    </lineage>
</organism>
<dbReference type="AlphaFoldDB" id="A0AAN8VZR8"/>
<comment type="caution">
    <text evidence="1">The sequence shown here is derived from an EMBL/GenBank/DDBJ whole genome shotgun (WGS) entry which is preliminary data.</text>
</comment>
<accession>A0AAN8VZR8</accession>
<name>A0AAN8VZR8_9MAGN</name>
<sequence length="244" mass="28134">MPKKNPRPFNERELAVDLRHQELRALLVKAHEAFLEAIDLLSVTHNSSVTDHEQPGVLPLFSNLVANETRDEVEAGILNNLYVLPRKSSFFMEIHNLIPVRVEVEFELTQLYLTRFDADCGFNLMVIDPPWENRSAHQKGTYTDFMLTCTKGALVALWVTNWERLEELFLAWGVRYMTSFDWLKVKTDGSLIGELDLFHHRPYECLLLGYSEGEASFLVNFHNLARQSSYHKGPLGILRKASSW</sequence>
<dbReference type="GO" id="GO:0008168">
    <property type="term" value="F:methyltransferase activity"/>
    <property type="evidence" value="ECO:0007669"/>
    <property type="project" value="TreeGrafter"/>
</dbReference>
<dbReference type="PANTHER" id="PTHR12829:SF4">
    <property type="entry name" value="N(6)-ADENINE-SPECIFIC METHYLTRANSFERASE METTL4"/>
    <property type="match status" value="1"/>
</dbReference>
<dbReference type="InterPro" id="IPR007757">
    <property type="entry name" value="MT-A70-like"/>
</dbReference>
<evidence type="ECO:0000313" key="2">
    <source>
        <dbReference type="Proteomes" id="UP001370490"/>
    </source>
</evidence>
<gene>
    <name evidence="1" type="ORF">RJ641_032290</name>
</gene>
<dbReference type="PANTHER" id="PTHR12829">
    <property type="entry name" value="N6-ADENOSINE-METHYLTRANSFERASE"/>
    <property type="match status" value="1"/>
</dbReference>
<protein>
    <submittedName>
        <fullName evidence="1">MT-A70-like</fullName>
    </submittedName>
</protein>
<dbReference type="GO" id="GO:0005634">
    <property type="term" value="C:nucleus"/>
    <property type="evidence" value="ECO:0007669"/>
    <property type="project" value="TreeGrafter"/>
</dbReference>
<reference evidence="1 2" key="1">
    <citation type="submission" date="2023-12" db="EMBL/GenBank/DDBJ databases">
        <title>A high-quality genome assembly for Dillenia turbinata (Dilleniales).</title>
        <authorList>
            <person name="Chanderbali A."/>
        </authorList>
    </citation>
    <scope>NUCLEOTIDE SEQUENCE [LARGE SCALE GENOMIC DNA]</scope>
    <source>
        <strain evidence="1">LSX21</strain>
        <tissue evidence="1">Leaf</tissue>
    </source>
</reference>
<proteinExistence type="predicted"/>
<feature type="non-terminal residue" evidence="1">
    <location>
        <position position="244"/>
    </location>
</feature>
<keyword evidence="2" id="KW-1185">Reference proteome</keyword>
<evidence type="ECO:0000313" key="1">
    <source>
        <dbReference type="EMBL" id="KAK6938782.1"/>
    </source>
</evidence>
<dbReference type="Proteomes" id="UP001370490">
    <property type="component" value="Unassembled WGS sequence"/>
</dbReference>